<dbReference type="RefSeq" id="WP_142049660.1">
    <property type="nucleotide sequence ID" value="NZ_VFPA01000001.1"/>
</dbReference>
<evidence type="ECO:0000313" key="3">
    <source>
        <dbReference type="EMBL" id="TQM14808.1"/>
    </source>
</evidence>
<dbReference type="Proteomes" id="UP000315677">
    <property type="component" value="Unassembled WGS sequence"/>
</dbReference>
<reference evidence="3 4" key="1">
    <citation type="submission" date="2019-06" db="EMBL/GenBank/DDBJ databases">
        <title>Sequencing the genomes of 1000 actinobacteria strains.</title>
        <authorList>
            <person name="Klenk H.-P."/>
        </authorList>
    </citation>
    <scope>NUCLEOTIDE SEQUENCE [LARGE SCALE GENOMIC DNA]</scope>
    <source>
        <strain evidence="3 4">DSM 45301</strain>
    </source>
</reference>
<dbReference type="InterPro" id="IPR009936">
    <property type="entry name" value="DUF1468"/>
</dbReference>
<feature type="transmembrane region" description="Helical" evidence="1">
    <location>
        <begin position="12"/>
        <end position="30"/>
    </location>
</feature>
<evidence type="ECO:0000313" key="4">
    <source>
        <dbReference type="Proteomes" id="UP000315677"/>
    </source>
</evidence>
<feature type="transmembrane region" description="Helical" evidence="1">
    <location>
        <begin position="50"/>
        <end position="68"/>
    </location>
</feature>
<dbReference type="AlphaFoldDB" id="A0A543DZQ4"/>
<keyword evidence="4" id="KW-1185">Reference proteome</keyword>
<feature type="transmembrane region" description="Helical" evidence="1">
    <location>
        <begin position="101"/>
        <end position="124"/>
    </location>
</feature>
<accession>A0A543DZQ4</accession>
<proteinExistence type="predicted"/>
<dbReference type="Pfam" id="PF07331">
    <property type="entry name" value="TctB"/>
    <property type="match status" value="1"/>
</dbReference>
<feature type="transmembrane region" description="Helical" evidence="1">
    <location>
        <begin position="136"/>
        <end position="158"/>
    </location>
</feature>
<comment type="caution">
    <text evidence="3">The sequence shown here is derived from an EMBL/GenBank/DDBJ whole genome shotgun (WGS) entry which is preliminary data.</text>
</comment>
<protein>
    <submittedName>
        <fullName evidence="3">Tripartite tricarboxylate transporter TctB family protein</fullName>
    </submittedName>
</protein>
<keyword evidence="1" id="KW-0472">Membrane</keyword>
<evidence type="ECO:0000259" key="2">
    <source>
        <dbReference type="Pfam" id="PF07331"/>
    </source>
</evidence>
<feature type="domain" description="DUF1468" evidence="2">
    <location>
        <begin position="22"/>
        <end position="161"/>
    </location>
</feature>
<name>A0A543DZQ4_9PSEU</name>
<evidence type="ECO:0000256" key="1">
    <source>
        <dbReference type="SAM" id="Phobius"/>
    </source>
</evidence>
<sequence length="167" mass="17920">MSTSTDTRRRGGLPSAFPVVAGLWTATVLWQAATLWTGSTDTSADLGPAFLPLVLGTVVLVLLAIDAIRQTRRPRPEEVPAAPTGPGARLRRWSEPPMHRFVALAVVAALLGPWIGLAAVPLLILCCLRVVERRSWTRAVLTTALLTAGLYVVFVVLLQVPIDLLPS</sequence>
<dbReference type="EMBL" id="VFPA01000001">
    <property type="protein sequence ID" value="TQM14808.1"/>
    <property type="molecule type" value="Genomic_DNA"/>
</dbReference>
<gene>
    <name evidence="3" type="ORF">FB558_1584</name>
</gene>
<organism evidence="3 4">
    <name type="scientific">Pseudonocardia kunmingensis</name>
    <dbReference type="NCBI Taxonomy" id="630975"/>
    <lineage>
        <taxon>Bacteria</taxon>
        <taxon>Bacillati</taxon>
        <taxon>Actinomycetota</taxon>
        <taxon>Actinomycetes</taxon>
        <taxon>Pseudonocardiales</taxon>
        <taxon>Pseudonocardiaceae</taxon>
        <taxon>Pseudonocardia</taxon>
    </lineage>
</organism>
<keyword evidence="1" id="KW-1133">Transmembrane helix</keyword>
<keyword evidence="1" id="KW-0812">Transmembrane</keyword>